<dbReference type="EMBL" id="JABFTX010000001">
    <property type="protein sequence ID" value="MCE8002763.1"/>
    <property type="molecule type" value="Genomic_DNA"/>
</dbReference>
<evidence type="ECO:0008006" key="3">
    <source>
        <dbReference type="Google" id="ProtNLM"/>
    </source>
</evidence>
<organism evidence="1 2">
    <name type="scientific">Billgrantia ethanolica</name>
    <dbReference type="NCBI Taxonomy" id="2733486"/>
    <lineage>
        <taxon>Bacteria</taxon>
        <taxon>Pseudomonadati</taxon>
        <taxon>Pseudomonadota</taxon>
        <taxon>Gammaproteobacteria</taxon>
        <taxon>Oceanospirillales</taxon>
        <taxon>Halomonadaceae</taxon>
        <taxon>Billgrantia</taxon>
    </lineage>
</organism>
<evidence type="ECO:0000313" key="2">
    <source>
        <dbReference type="Proteomes" id="UP001320168"/>
    </source>
</evidence>
<gene>
    <name evidence="1" type="ORF">HOP53_07930</name>
</gene>
<name>A0ABS9A1Q9_9GAMM</name>
<protein>
    <recommendedName>
        <fullName evidence="3">DUF2946 domain-containing protein</fullName>
    </recommendedName>
</protein>
<sequence>MRRFSWHWLLSLSLALMLVIVPPVVAGGHHGDASCLDSLIAQEQPLAWEMTDPDEPHSSAASPCCLPCLQCGTVVMSSDGRALASSLILFDAVPDGPFGPPDPIERPPRV</sequence>
<accession>A0ABS9A1Q9</accession>
<comment type="caution">
    <text evidence="1">The sequence shown here is derived from an EMBL/GenBank/DDBJ whole genome shotgun (WGS) entry which is preliminary data.</text>
</comment>
<reference evidence="1 2" key="1">
    <citation type="journal article" date="2021" name="Front. Microbiol.">
        <title>Aerobic Denitrification and Heterotrophic Sulfur Oxidation in the Genus Halomonas Revealed by Six Novel Species Characterizations and Genome-Based Analysis.</title>
        <authorList>
            <person name="Wang L."/>
            <person name="Shao Z."/>
        </authorList>
    </citation>
    <scope>NUCLEOTIDE SEQUENCE [LARGE SCALE GENOMIC DNA]</scope>
    <source>
        <strain evidence="1 2">MCCC 1A11081</strain>
    </source>
</reference>
<evidence type="ECO:0000313" key="1">
    <source>
        <dbReference type="EMBL" id="MCE8002763.1"/>
    </source>
</evidence>
<dbReference type="Proteomes" id="UP001320168">
    <property type="component" value="Unassembled WGS sequence"/>
</dbReference>
<proteinExistence type="predicted"/>
<keyword evidence="2" id="KW-1185">Reference proteome</keyword>
<dbReference type="RefSeq" id="WP_234269514.1">
    <property type="nucleotide sequence ID" value="NZ_JABFTX010000001.1"/>
</dbReference>